<accession>A0A0C7NY55</accession>
<evidence type="ECO:0000256" key="1">
    <source>
        <dbReference type="ARBA" id="ARBA00008520"/>
    </source>
</evidence>
<reference evidence="6" key="1">
    <citation type="submission" date="2014-11" db="EMBL/GenBank/DDBJ databases">
        <authorList>
            <person name="Wibberg D."/>
        </authorList>
    </citation>
    <scope>NUCLEOTIDE SEQUENCE [LARGE SCALE GENOMIC DNA]</scope>
    <source>
        <strain evidence="6">L3</strain>
    </source>
</reference>
<evidence type="ECO:0000313" key="6">
    <source>
        <dbReference type="Proteomes" id="UP000032809"/>
    </source>
</evidence>
<dbReference type="CDD" id="cd14750">
    <property type="entry name" value="PBP2_TMBP"/>
    <property type="match status" value="1"/>
</dbReference>
<dbReference type="InterPro" id="IPR050490">
    <property type="entry name" value="Bact_solute-bd_prot1"/>
</dbReference>
<gene>
    <name evidence="5" type="ORF">DTL3_0899</name>
</gene>
<feature type="chain" id="PRO_5002195866" evidence="4">
    <location>
        <begin position="29"/>
        <end position="413"/>
    </location>
</feature>
<evidence type="ECO:0000256" key="2">
    <source>
        <dbReference type="ARBA" id="ARBA00022448"/>
    </source>
</evidence>
<dbReference type="Proteomes" id="UP000032809">
    <property type="component" value="Chromosome I"/>
</dbReference>
<evidence type="ECO:0000256" key="4">
    <source>
        <dbReference type="SAM" id="SignalP"/>
    </source>
</evidence>
<dbReference type="EMBL" id="LN824141">
    <property type="protein sequence ID" value="CEP78203.1"/>
    <property type="molecule type" value="Genomic_DNA"/>
</dbReference>
<dbReference type="RefSeq" id="WP_045087701.1">
    <property type="nucleotide sequence ID" value="NZ_LN824141.1"/>
</dbReference>
<sequence length="413" mass="45957">MKKVFALLVILVLAFSAFSVTITMTAGAVGTELETLYKQIDMFMQENPDITVQVMPMPNSSTDRHDLYVTYLASGVPDPDVLMLDVIWPAEFAPFLVDLTDDYNYFELDEFFPGTVDSNTVDGRLVSVPWFTDAGILYYRKDLLQKYGYDVPKTWDELFNIAKDISAKEGINGFVWQGARYEGLTCDVMEFVHSFGGEIIESGDVVVDDPRYFDKNVAAIAFMKKLVDDGVTPKGVTTYMEEEARRVFQNGDAVFMRNWPYAWSLANAPDSPVAGKVGITVLPKGPEPDGRNSATLGGWNLGINRNSSKAEIEAAKKLIKFLTSHEQQVFKAVHAGQTPTRISAYNDPRTLEANDFYAEILDVFLSAEPRPISPIYNEISYEIQVAVHSVLTGQAQPKAAVESLAKNLKSLVY</sequence>
<keyword evidence="2" id="KW-0813">Transport</keyword>
<keyword evidence="6" id="KW-1185">Reference proteome</keyword>
<keyword evidence="3 4" id="KW-0732">Signal</keyword>
<dbReference type="HOGENOM" id="CLU_031285_9_1_0"/>
<dbReference type="PANTHER" id="PTHR43649">
    <property type="entry name" value="ARABINOSE-BINDING PROTEIN-RELATED"/>
    <property type="match status" value="1"/>
</dbReference>
<dbReference type="KEGG" id="dtn:DTL3_0899"/>
<organism evidence="5 6">
    <name type="scientific">Defluviitoga tunisiensis</name>
    <dbReference type="NCBI Taxonomy" id="1006576"/>
    <lineage>
        <taxon>Bacteria</taxon>
        <taxon>Thermotogati</taxon>
        <taxon>Thermotogota</taxon>
        <taxon>Thermotogae</taxon>
        <taxon>Petrotogales</taxon>
        <taxon>Petrotogaceae</taxon>
        <taxon>Defluviitoga</taxon>
    </lineage>
</organism>
<evidence type="ECO:0000256" key="3">
    <source>
        <dbReference type="ARBA" id="ARBA00022729"/>
    </source>
</evidence>
<dbReference type="Gene3D" id="3.40.190.10">
    <property type="entry name" value="Periplasmic binding protein-like II"/>
    <property type="match status" value="2"/>
</dbReference>
<dbReference type="STRING" id="1006576.DTL3_0899"/>
<dbReference type="SUPFAM" id="SSF53850">
    <property type="entry name" value="Periplasmic binding protein-like II"/>
    <property type="match status" value="1"/>
</dbReference>
<comment type="similarity">
    <text evidence="1">Belongs to the bacterial solute-binding protein 1 family.</text>
</comment>
<proteinExistence type="inferred from homology"/>
<dbReference type="AlphaFoldDB" id="A0A0C7NY55"/>
<name>A0A0C7NY55_DEFTU</name>
<dbReference type="OrthoDB" id="9808332at2"/>
<evidence type="ECO:0000313" key="5">
    <source>
        <dbReference type="EMBL" id="CEP78203.1"/>
    </source>
</evidence>
<dbReference type="PATRIC" id="fig|1006576.9.peg.884"/>
<dbReference type="PANTHER" id="PTHR43649:SF34">
    <property type="entry name" value="ABC TRANSPORTER PERIPLASMIC-BINDING PROTEIN YCJN-RELATED"/>
    <property type="match status" value="1"/>
</dbReference>
<dbReference type="Pfam" id="PF01547">
    <property type="entry name" value="SBP_bac_1"/>
    <property type="match status" value="1"/>
</dbReference>
<protein>
    <submittedName>
        <fullName evidence="5">ABC transporter specific for trehalose/maltose</fullName>
    </submittedName>
</protein>
<feature type="signal peptide" evidence="4">
    <location>
        <begin position="1"/>
        <end position="28"/>
    </location>
</feature>
<dbReference type="InterPro" id="IPR006059">
    <property type="entry name" value="SBP"/>
</dbReference>